<feature type="compositionally biased region" description="Basic and acidic residues" evidence="1">
    <location>
        <begin position="174"/>
        <end position="184"/>
    </location>
</feature>
<comment type="caution">
    <text evidence="2">The sequence shown here is derived from an EMBL/GenBank/DDBJ whole genome shotgun (WGS) entry which is preliminary data.</text>
</comment>
<dbReference type="EMBL" id="JAYWIO010000001">
    <property type="protein sequence ID" value="KAK7292483.1"/>
    <property type="molecule type" value="Genomic_DNA"/>
</dbReference>
<evidence type="ECO:0000256" key="1">
    <source>
        <dbReference type="SAM" id="MobiDB-lite"/>
    </source>
</evidence>
<keyword evidence="3" id="KW-1185">Reference proteome</keyword>
<dbReference type="Proteomes" id="UP001372338">
    <property type="component" value="Unassembled WGS sequence"/>
</dbReference>
<evidence type="ECO:0000313" key="3">
    <source>
        <dbReference type="Proteomes" id="UP001372338"/>
    </source>
</evidence>
<feature type="compositionally biased region" description="Polar residues" evidence="1">
    <location>
        <begin position="89"/>
        <end position="102"/>
    </location>
</feature>
<gene>
    <name evidence="2" type="ORF">RIF29_08264</name>
</gene>
<feature type="compositionally biased region" description="Polar residues" evidence="1">
    <location>
        <begin position="126"/>
        <end position="143"/>
    </location>
</feature>
<reference evidence="2 3" key="1">
    <citation type="submission" date="2024-01" db="EMBL/GenBank/DDBJ databases">
        <title>The genomes of 5 underutilized Papilionoideae crops provide insights into root nodulation and disease resistanc.</title>
        <authorList>
            <person name="Yuan L."/>
        </authorList>
    </citation>
    <scope>NUCLEOTIDE SEQUENCE [LARGE SCALE GENOMIC DNA]</scope>
    <source>
        <strain evidence="2">ZHUSHIDOU_FW_LH</strain>
        <tissue evidence="2">Leaf</tissue>
    </source>
</reference>
<proteinExistence type="predicted"/>
<sequence>MLERIILEPEKETTDDTDQIKCTDMVLLEQNQPAKSETPLFGPWMMVQRQQKSRNKSGYRKQEMLVHTKNVSTRFDALADLKEDDNPNIDETNPYVDTTNANTKDKGPTPMQKSLIKVRNRLAGRNPQSKGAKSSQDPSSSKKGFTKSSPVSTKSQQQQKTFSKDMGIGPMSTEDTKSAVKEKEKQILHHMRTLVNFGFNSLDNFITRVSIPD</sequence>
<accession>A0AAN9J6Z1</accession>
<organism evidence="2 3">
    <name type="scientific">Crotalaria pallida</name>
    <name type="common">Smooth rattlebox</name>
    <name type="synonym">Crotalaria striata</name>
    <dbReference type="NCBI Taxonomy" id="3830"/>
    <lineage>
        <taxon>Eukaryota</taxon>
        <taxon>Viridiplantae</taxon>
        <taxon>Streptophyta</taxon>
        <taxon>Embryophyta</taxon>
        <taxon>Tracheophyta</taxon>
        <taxon>Spermatophyta</taxon>
        <taxon>Magnoliopsida</taxon>
        <taxon>eudicotyledons</taxon>
        <taxon>Gunneridae</taxon>
        <taxon>Pentapetalae</taxon>
        <taxon>rosids</taxon>
        <taxon>fabids</taxon>
        <taxon>Fabales</taxon>
        <taxon>Fabaceae</taxon>
        <taxon>Papilionoideae</taxon>
        <taxon>50 kb inversion clade</taxon>
        <taxon>genistoids sensu lato</taxon>
        <taxon>core genistoids</taxon>
        <taxon>Crotalarieae</taxon>
        <taxon>Crotalaria</taxon>
    </lineage>
</organism>
<evidence type="ECO:0000313" key="2">
    <source>
        <dbReference type="EMBL" id="KAK7292483.1"/>
    </source>
</evidence>
<name>A0AAN9J6Z1_CROPI</name>
<feature type="compositionally biased region" description="Low complexity" evidence="1">
    <location>
        <begin position="146"/>
        <end position="161"/>
    </location>
</feature>
<feature type="region of interest" description="Disordered" evidence="1">
    <location>
        <begin position="82"/>
        <end position="184"/>
    </location>
</feature>
<protein>
    <submittedName>
        <fullName evidence="2">Uncharacterized protein</fullName>
    </submittedName>
</protein>
<dbReference type="AlphaFoldDB" id="A0AAN9J6Z1"/>